<feature type="chain" id="PRO_5045746201" description="MORN repeat variant" evidence="1">
    <location>
        <begin position="28"/>
        <end position="166"/>
    </location>
</feature>
<dbReference type="InterPro" id="IPR011652">
    <property type="entry name" value="MORN_2"/>
</dbReference>
<proteinExistence type="predicted"/>
<gene>
    <name evidence="2" type="ORF">GCM10023183_04750</name>
</gene>
<accession>A0ABP8F878</accession>
<evidence type="ECO:0000313" key="2">
    <source>
        <dbReference type="EMBL" id="GAA4297312.1"/>
    </source>
</evidence>
<dbReference type="Gene3D" id="2.20.110.10">
    <property type="entry name" value="Histone H3 K4-specific methyltransferase SET7/9 N-terminal domain"/>
    <property type="match status" value="1"/>
</dbReference>
<keyword evidence="1" id="KW-0732">Signal</keyword>
<comment type="caution">
    <text evidence="2">The sequence shown here is derived from an EMBL/GenBank/DDBJ whole genome shotgun (WGS) entry which is preliminary data.</text>
</comment>
<feature type="signal peptide" evidence="1">
    <location>
        <begin position="1"/>
        <end position="27"/>
    </location>
</feature>
<sequence>MRMNKSLALVLILVTAMALIGQPLTQAQVWPWKWNQVDKDGNRHGRWRVFYEHKPTQVMSQGRYQHGKDHGTWKTFAETGKLERLEKYERQGQRIQTTFYYPNGKISHRGTAYLFEQDSLLMYKWHGDWQYYDSTGAWVGWKAFHRGKALSEKPIKTKMNLNPSRL</sequence>
<dbReference type="EMBL" id="BAABGX010000001">
    <property type="protein sequence ID" value="GAA4297312.1"/>
    <property type="molecule type" value="Genomic_DNA"/>
</dbReference>
<keyword evidence="3" id="KW-1185">Reference proteome</keyword>
<protein>
    <recommendedName>
        <fullName evidence="4">MORN repeat variant</fullName>
    </recommendedName>
</protein>
<dbReference type="Pfam" id="PF07661">
    <property type="entry name" value="MORN_2"/>
    <property type="match status" value="2"/>
</dbReference>
<dbReference type="SUPFAM" id="SSF82185">
    <property type="entry name" value="Histone H3 K4-specific methyltransferase SET7/9 N-terminal domain"/>
    <property type="match status" value="1"/>
</dbReference>
<evidence type="ECO:0000256" key="1">
    <source>
        <dbReference type="SAM" id="SignalP"/>
    </source>
</evidence>
<evidence type="ECO:0008006" key="4">
    <source>
        <dbReference type="Google" id="ProtNLM"/>
    </source>
</evidence>
<dbReference type="Proteomes" id="UP001501844">
    <property type="component" value="Unassembled WGS sequence"/>
</dbReference>
<dbReference type="RefSeq" id="WP_345161951.1">
    <property type="nucleotide sequence ID" value="NZ_BAABGX010000001.1"/>
</dbReference>
<evidence type="ECO:0000313" key="3">
    <source>
        <dbReference type="Proteomes" id="UP001501844"/>
    </source>
</evidence>
<organism evidence="2 3">
    <name type="scientific">Nibribacter koreensis</name>
    <dbReference type="NCBI Taxonomy" id="1084519"/>
    <lineage>
        <taxon>Bacteria</taxon>
        <taxon>Pseudomonadati</taxon>
        <taxon>Bacteroidota</taxon>
        <taxon>Cytophagia</taxon>
        <taxon>Cytophagales</taxon>
        <taxon>Hymenobacteraceae</taxon>
        <taxon>Nibribacter</taxon>
    </lineage>
</organism>
<reference evidence="3" key="1">
    <citation type="journal article" date="2019" name="Int. J. Syst. Evol. Microbiol.">
        <title>The Global Catalogue of Microorganisms (GCM) 10K type strain sequencing project: providing services to taxonomists for standard genome sequencing and annotation.</title>
        <authorList>
            <consortium name="The Broad Institute Genomics Platform"/>
            <consortium name="The Broad Institute Genome Sequencing Center for Infectious Disease"/>
            <person name="Wu L."/>
            <person name="Ma J."/>
        </authorList>
    </citation>
    <scope>NUCLEOTIDE SEQUENCE [LARGE SCALE GENOMIC DNA]</scope>
    <source>
        <strain evidence="3">JCM 17917</strain>
    </source>
</reference>
<name>A0ABP8F878_9BACT</name>